<reference evidence="1 2" key="1">
    <citation type="submission" date="2022-05" db="EMBL/GenBank/DDBJ databases">
        <title>Seasonal and diel survey of microbial diversity of the Tyrrhenian coast.</title>
        <authorList>
            <person name="Gattoni G."/>
            <person name="Corral P."/>
        </authorList>
    </citation>
    <scope>NUCLEOTIDE SEQUENCE [LARGE SCALE GENOMIC DNA]</scope>
    <source>
        <strain evidence="1 2">V10</strain>
    </source>
</reference>
<evidence type="ECO:0000313" key="2">
    <source>
        <dbReference type="Proteomes" id="UP001202550"/>
    </source>
</evidence>
<accession>A0ABT0M1K9</accession>
<keyword evidence="2" id="KW-1185">Reference proteome</keyword>
<dbReference type="RefSeq" id="WP_249057895.1">
    <property type="nucleotide sequence ID" value="NZ_JALZWP010000006.1"/>
</dbReference>
<name>A0ABT0M1K9_9RHOB</name>
<evidence type="ECO:0000313" key="1">
    <source>
        <dbReference type="EMBL" id="MCL1628558.1"/>
    </source>
</evidence>
<dbReference type="Proteomes" id="UP001202550">
    <property type="component" value="Unassembled WGS sequence"/>
</dbReference>
<organism evidence="1 2">
    <name type="scientific">Roseinatronobacter domitianus</name>
    <dbReference type="NCBI Taxonomy" id="2940293"/>
    <lineage>
        <taxon>Bacteria</taxon>
        <taxon>Pseudomonadati</taxon>
        <taxon>Pseudomonadota</taxon>
        <taxon>Alphaproteobacteria</taxon>
        <taxon>Rhodobacterales</taxon>
        <taxon>Paracoccaceae</taxon>
        <taxon>Roseinatronobacter</taxon>
    </lineage>
</organism>
<protein>
    <submittedName>
        <fullName evidence="1">Molybdopterin guanine dinucleotide synthesis</fullName>
    </submittedName>
</protein>
<sequence>MTFDSIAVLDWSSASTPKRGRDSIWLGVAGSAGVRADNLPTRALAEAHLAKMFQDTLARKARLLLACDLSFGFPRGFAPVITGQADALAVWDWLAHHIRDDAANRHNLREVAAMANGHFAGDGPFWGNGARADVPGLSRRKPALPAGLAEFRLTEAVARAQGLYPKSSWQLAGAGAVGAQNLVGLPILARLRAQVLGAVAVWPFQPPDTPIVLVETYTALVDGPVRAADPETVRDAAQVALLAQALHRMDRAGGLKALFAPPPPEALPEEGWIFGLGHSAALAEFLSARHDPAARSNQSRIS</sequence>
<gene>
    <name evidence="1" type="ORF">M3N55_07430</name>
</gene>
<comment type="caution">
    <text evidence="1">The sequence shown here is derived from an EMBL/GenBank/DDBJ whole genome shotgun (WGS) entry which is preliminary data.</text>
</comment>
<proteinExistence type="predicted"/>
<dbReference type="EMBL" id="JALZWP010000006">
    <property type="protein sequence ID" value="MCL1628558.1"/>
    <property type="molecule type" value="Genomic_DNA"/>
</dbReference>